<proteinExistence type="predicted"/>
<keyword evidence="2" id="KW-1185">Reference proteome</keyword>
<reference evidence="1" key="1">
    <citation type="submission" date="2019-12" db="EMBL/GenBank/DDBJ databases">
        <title>The DNA Methylation Landscape of Giant Viruses.</title>
        <authorList>
            <person name="Jeudy S."/>
            <person name="Rigou S."/>
            <person name="Alempic J.-M."/>
            <person name="Claverie J.-M."/>
            <person name="Abergel C."/>
            <person name="Legendre M."/>
        </authorList>
    </citation>
    <scope>NUCLEOTIDE SEQUENCE</scope>
    <source>
        <strain evidence="1">P4</strain>
    </source>
</reference>
<dbReference type="EMBL" id="MN873693">
    <property type="protein sequence ID" value="QIN54625.1"/>
    <property type="molecule type" value="Genomic_DNA"/>
</dbReference>
<protein>
    <submittedName>
        <fullName evidence="1">Uncharacterized protein</fullName>
    </submittedName>
</protein>
<sequence>MSFQNKVSFCLEALSKITLYTEGEECTMVSINFSPDEETCPRLFQVIKEKDGFFYQLLEEGTHRRLETGTVTEEELTSLLPKMEEGREVNLTWGPYYIF</sequence>
<evidence type="ECO:0000313" key="1">
    <source>
        <dbReference type="EMBL" id="QIN54625.1"/>
    </source>
</evidence>
<name>A0A6G8MZ60_9VIRU</name>
<accession>A0A6G8MZ60</accession>
<gene>
    <name evidence="1" type="primary">ck500</name>
</gene>
<organism evidence="1 2">
    <name type="scientific">Cedratvirus kamchatka</name>
    <dbReference type="NCBI Taxonomy" id="2716914"/>
    <lineage>
        <taxon>Viruses</taxon>
        <taxon>Pithoviruses</taxon>
        <taxon>Orthocedratvirinae</taxon>
        <taxon>Alphacedratvirus</taxon>
        <taxon>Alphacedratvirus rossiense</taxon>
    </lineage>
</organism>
<evidence type="ECO:0000313" key="2">
    <source>
        <dbReference type="Proteomes" id="UP001224087"/>
    </source>
</evidence>
<dbReference type="Proteomes" id="UP001224087">
    <property type="component" value="Segment"/>
</dbReference>